<evidence type="ECO:0000256" key="1">
    <source>
        <dbReference type="SAM" id="MobiDB-lite"/>
    </source>
</evidence>
<comment type="caution">
    <text evidence="2">The sequence shown here is derived from an EMBL/GenBank/DDBJ whole genome shotgun (WGS) entry which is preliminary data.</text>
</comment>
<reference evidence="2 3" key="1">
    <citation type="journal article" date="2014" name="Genome Biol. Evol.">
        <title>The secreted proteins of Achlya hypogyna and Thraustotheca clavata identify the ancestral oomycete secretome and reveal gene acquisitions by horizontal gene transfer.</title>
        <authorList>
            <person name="Misner I."/>
            <person name="Blouin N."/>
            <person name="Leonard G."/>
            <person name="Richards T.A."/>
            <person name="Lane C.E."/>
        </authorList>
    </citation>
    <scope>NUCLEOTIDE SEQUENCE [LARGE SCALE GENOMIC DNA]</scope>
    <source>
        <strain evidence="2 3">ATCC 34112</strain>
    </source>
</reference>
<sequence length="181" mass="20669">MFLWSQLTSDDANPPQQQHQPTYKKAKPVKKPVSASPFYSLAQVYAPHAVELNESILQRKGRRTLIFCVRNAPEFCGPLEQWVLMEKIAIEFANDPLNITWCDVESANMKNQWHAFFDQQGQPQDRCFVVSVVNQSKCATFTANSSLSYNELQSWVSKLVGGEIEQRYLAMDIPILPPNYV</sequence>
<gene>
    <name evidence="2" type="ORF">THRCLA_07538</name>
</gene>
<organism evidence="2 3">
    <name type="scientific">Thraustotheca clavata</name>
    <dbReference type="NCBI Taxonomy" id="74557"/>
    <lineage>
        <taxon>Eukaryota</taxon>
        <taxon>Sar</taxon>
        <taxon>Stramenopiles</taxon>
        <taxon>Oomycota</taxon>
        <taxon>Saprolegniomycetes</taxon>
        <taxon>Saprolegniales</taxon>
        <taxon>Achlyaceae</taxon>
        <taxon>Thraustotheca</taxon>
    </lineage>
</organism>
<feature type="compositionally biased region" description="Polar residues" evidence="1">
    <location>
        <begin position="7"/>
        <end position="21"/>
    </location>
</feature>
<protein>
    <submittedName>
        <fullName evidence="2">Uncharacterized protein</fullName>
    </submittedName>
</protein>
<name>A0A1V9ZCV4_9STRA</name>
<evidence type="ECO:0000313" key="2">
    <source>
        <dbReference type="EMBL" id="OQR95824.1"/>
    </source>
</evidence>
<evidence type="ECO:0000313" key="3">
    <source>
        <dbReference type="Proteomes" id="UP000243217"/>
    </source>
</evidence>
<feature type="region of interest" description="Disordered" evidence="1">
    <location>
        <begin position="7"/>
        <end position="29"/>
    </location>
</feature>
<dbReference type="OrthoDB" id="10250354at2759"/>
<keyword evidence="3" id="KW-1185">Reference proteome</keyword>
<accession>A0A1V9ZCV4</accession>
<dbReference type="AlphaFoldDB" id="A0A1V9ZCV4"/>
<dbReference type="Proteomes" id="UP000243217">
    <property type="component" value="Unassembled WGS sequence"/>
</dbReference>
<dbReference type="EMBL" id="JNBS01002024">
    <property type="protein sequence ID" value="OQR95824.1"/>
    <property type="molecule type" value="Genomic_DNA"/>
</dbReference>
<proteinExistence type="predicted"/>
<dbReference type="STRING" id="74557.A0A1V9ZCV4"/>